<dbReference type="InterPro" id="IPR036388">
    <property type="entry name" value="WH-like_DNA-bd_sf"/>
</dbReference>
<reference evidence="2 3" key="1">
    <citation type="submission" date="2023-07" db="EMBL/GenBank/DDBJ databases">
        <title>Protaetiibacter sp. nov WY-16 isolated from soil.</title>
        <authorList>
            <person name="Liu B."/>
            <person name="Wan Y."/>
        </authorList>
    </citation>
    <scope>NUCLEOTIDE SEQUENCE [LARGE SCALE GENOMIC DNA]</scope>
    <source>
        <strain evidence="2 3">WY-16</strain>
    </source>
</reference>
<evidence type="ECO:0000313" key="2">
    <source>
        <dbReference type="EMBL" id="MDO7880935.1"/>
    </source>
</evidence>
<dbReference type="EMBL" id="JAUQUB010000001">
    <property type="protein sequence ID" value="MDO7880935.1"/>
    <property type="molecule type" value="Genomic_DNA"/>
</dbReference>
<gene>
    <name evidence="2" type="ORF">Q5716_01710</name>
</gene>
<keyword evidence="3" id="KW-1185">Reference proteome</keyword>
<dbReference type="Proteomes" id="UP001241072">
    <property type="component" value="Unassembled WGS sequence"/>
</dbReference>
<dbReference type="PANTHER" id="PTHR18964:SF173">
    <property type="entry name" value="GLUCOKINASE"/>
    <property type="match status" value="1"/>
</dbReference>
<organism evidence="2 3">
    <name type="scientific">Antiquaquibacter soli</name>
    <dbReference type="NCBI Taxonomy" id="3064523"/>
    <lineage>
        <taxon>Bacteria</taxon>
        <taxon>Bacillati</taxon>
        <taxon>Actinomycetota</taxon>
        <taxon>Actinomycetes</taxon>
        <taxon>Micrococcales</taxon>
        <taxon>Microbacteriaceae</taxon>
        <taxon>Antiquaquibacter</taxon>
    </lineage>
</organism>
<proteinExistence type="inferred from homology"/>
<dbReference type="InterPro" id="IPR049874">
    <property type="entry name" value="ROK_cs"/>
</dbReference>
<dbReference type="PANTHER" id="PTHR18964">
    <property type="entry name" value="ROK (REPRESSOR, ORF, KINASE) FAMILY"/>
    <property type="match status" value="1"/>
</dbReference>
<dbReference type="SUPFAM" id="SSF53067">
    <property type="entry name" value="Actin-like ATPase domain"/>
    <property type="match status" value="1"/>
</dbReference>
<name>A0ABT9BIU7_9MICO</name>
<dbReference type="PROSITE" id="PS01125">
    <property type="entry name" value="ROK"/>
    <property type="match status" value="1"/>
</dbReference>
<dbReference type="RefSeq" id="WP_305001359.1">
    <property type="nucleotide sequence ID" value="NZ_JAUQUB010000001.1"/>
</dbReference>
<dbReference type="InterPro" id="IPR043129">
    <property type="entry name" value="ATPase_NBD"/>
</dbReference>
<comment type="caution">
    <text evidence="2">The sequence shown here is derived from an EMBL/GenBank/DDBJ whole genome shotgun (WGS) entry which is preliminary data.</text>
</comment>
<evidence type="ECO:0000256" key="1">
    <source>
        <dbReference type="ARBA" id="ARBA00006479"/>
    </source>
</evidence>
<evidence type="ECO:0000313" key="3">
    <source>
        <dbReference type="Proteomes" id="UP001241072"/>
    </source>
</evidence>
<dbReference type="Gene3D" id="1.10.10.10">
    <property type="entry name" value="Winged helix-like DNA-binding domain superfamily/Winged helix DNA-binding domain"/>
    <property type="match status" value="1"/>
</dbReference>
<dbReference type="Pfam" id="PF00480">
    <property type="entry name" value="ROK"/>
    <property type="match status" value="1"/>
</dbReference>
<dbReference type="Gene3D" id="3.30.420.40">
    <property type="match status" value="2"/>
</dbReference>
<protein>
    <submittedName>
        <fullName evidence="2">ROK family transcriptional regulator</fullName>
    </submittedName>
</protein>
<sequence length="383" mass="38810">MTLPAPPSGASELFQLLRDGVPRTRAELAELAGLARSTVGLRVDELVGVGLVRPVGDAVSSGGRPAYRFAIDPGARLILAVDCGARHQRVAVLDLDANVLALEMHVRPIADGPDAVLEDVAATARALLSSLGRAESDLIALGIGLPGPVEHATGRPLQPPIMPGWDGFDVPAWSMRELGIPALVDNDVNIMAVGERTVALPDTDDVLFIKIATGIGAGIVSGGRLQRGARGTAGDLGHVRVARGTGVRCSCGKEGCLEALASGGALARALGVATAEDVATLVGSGDARATAALQQAGRDLGEVLLSCVSLINPATVVLGSTLALPPLVDGVRAVLYDPALPEAARQVGLEASVTGDRAGVIGAGVLARDEALSTDGVTALLAR</sequence>
<dbReference type="InterPro" id="IPR036390">
    <property type="entry name" value="WH_DNA-bd_sf"/>
</dbReference>
<accession>A0ABT9BIU7</accession>
<dbReference type="SUPFAM" id="SSF46785">
    <property type="entry name" value="Winged helix' DNA-binding domain"/>
    <property type="match status" value="1"/>
</dbReference>
<comment type="similarity">
    <text evidence="1">Belongs to the ROK (NagC/XylR) family.</text>
</comment>
<dbReference type="InterPro" id="IPR000600">
    <property type="entry name" value="ROK"/>
</dbReference>